<dbReference type="PANTHER" id="PTHR37477:SF1">
    <property type="entry name" value="COBALT-PRECORRIN-5A HYDROLASE"/>
    <property type="match status" value="1"/>
</dbReference>
<dbReference type="SUPFAM" id="SSF159672">
    <property type="entry name" value="CbiG N-terminal domain-like"/>
    <property type="match status" value="1"/>
</dbReference>
<name>A0A5D3WJH7_9BACT</name>
<proteinExistence type="predicted"/>
<dbReference type="Gene3D" id="3.30.420.180">
    <property type="entry name" value="CobE/GbiG C-terminal domain"/>
    <property type="match status" value="1"/>
</dbReference>
<dbReference type="Pfam" id="PF11760">
    <property type="entry name" value="CbiG_N"/>
    <property type="match status" value="1"/>
</dbReference>
<dbReference type="InterPro" id="IPR052553">
    <property type="entry name" value="CbiG_hydrolase"/>
</dbReference>
<dbReference type="AlphaFoldDB" id="A0A5D3WJH7"/>
<protein>
    <submittedName>
        <fullName evidence="4">Cobalt-precorrin 5A acetaldehyde-lyase</fullName>
    </submittedName>
</protein>
<keyword evidence="4" id="KW-0456">Lyase</keyword>
<dbReference type="InterPro" id="IPR002750">
    <property type="entry name" value="CobE/GbiG_C"/>
</dbReference>
<dbReference type="InterPro" id="IPR038029">
    <property type="entry name" value="GbiG_N_sf"/>
</dbReference>
<evidence type="ECO:0000313" key="4">
    <source>
        <dbReference type="EMBL" id="TYO98451.1"/>
    </source>
</evidence>
<dbReference type="GO" id="GO:0016829">
    <property type="term" value="F:lyase activity"/>
    <property type="evidence" value="ECO:0007669"/>
    <property type="project" value="UniProtKB-KW"/>
</dbReference>
<dbReference type="GO" id="GO:0009236">
    <property type="term" value="P:cobalamin biosynthetic process"/>
    <property type="evidence" value="ECO:0007669"/>
    <property type="project" value="InterPro"/>
</dbReference>
<dbReference type="EMBL" id="VNIB01000006">
    <property type="protein sequence ID" value="TYO98451.1"/>
    <property type="molecule type" value="Genomic_DNA"/>
</dbReference>
<gene>
    <name evidence="4" type="ORF">EDC39_10650</name>
</gene>
<feature type="domain" description="Cobalamin biosynthesis central region" evidence="3">
    <location>
        <begin position="148"/>
        <end position="238"/>
    </location>
</feature>
<dbReference type="InterPro" id="IPR021744">
    <property type="entry name" value="CbiG_N"/>
</dbReference>
<evidence type="ECO:0000313" key="5">
    <source>
        <dbReference type="Proteomes" id="UP000324159"/>
    </source>
</evidence>
<dbReference type="Proteomes" id="UP000324159">
    <property type="component" value="Unassembled WGS sequence"/>
</dbReference>
<reference evidence="4 5" key="1">
    <citation type="submission" date="2019-07" db="EMBL/GenBank/DDBJ databases">
        <title>Genomic Encyclopedia of Type Strains, Phase IV (KMG-IV): sequencing the most valuable type-strain genomes for metagenomic binning, comparative biology and taxonomic classification.</title>
        <authorList>
            <person name="Goeker M."/>
        </authorList>
    </citation>
    <scope>NUCLEOTIDE SEQUENCE [LARGE SCALE GENOMIC DNA]</scope>
    <source>
        <strain evidence="4 5">SS015</strain>
    </source>
</reference>
<feature type="domain" description="CobE/GbiG C-terminal" evidence="1">
    <location>
        <begin position="242"/>
        <end position="359"/>
    </location>
</feature>
<comment type="caution">
    <text evidence="4">The sequence shown here is derived from an EMBL/GenBank/DDBJ whole genome shotgun (WGS) entry which is preliminary data.</text>
</comment>
<dbReference type="Pfam" id="PF11761">
    <property type="entry name" value="CbiG_mid"/>
    <property type="match status" value="1"/>
</dbReference>
<dbReference type="Gene3D" id="3.40.50.11220">
    <property type="match status" value="1"/>
</dbReference>
<dbReference type="Pfam" id="PF01890">
    <property type="entry name" value="CbiG_C"/>
    <property type="match status" value="1"/>
</dbReference>
<keyword evidence="5" id="KW-1185">Reference proteome</keyword>
<dbReference type="SUPFAM" id="SSF159664">
    <property type="entry name" value="CobE/GbiG C-terminal domain-like"/>
    <property type="match status" value="1"/>
</dbReference>
<dbReference type="PANTHER" id="PTHR37477">
    <property type="entry name" value="COBALT-PRECORRIN-5A HYDROLASE"/>
    <property type="match status" value="1"/>
</dbReference>
<sequence length="363" mass="37727">MLFCNSAALREIKMQLAIIAITPGGAVLARRLAAEAEGAELWLPEKLRGAVPARYFSGRLGDLLAELFARVDGLVCIMATGIVVRLLAPHLRDKGRDPAVVVVDEAGQFAVSLLSGHLGGANELAAEVAEILGGQAVITTATDVNGLPAWDEVARRLDMAVEPLARVKLLNGLLLRGGRIALVDPQGAVSAAFAGVPGVETAESFAAALDCGAEGLVFVTSRHLPQLERQPNLLALRPRCYAVGVGCNRGTEADEIEAVIRSEMEKAYLAPASIFCLASIDAKRDEGGLLSAAARFGVSLTFFSKEQLNAVEAPSETSEHALKAVGAGGVCEPAAILAAGGGRLLVKKKKSGNVTVAVAEIAR</sequence>
<evidence type="ECO:0000259" key="2">
    <source>
        <dbReference type="Pfam" id="PF11760"/>
    </source>
</evidence>
<feature type="domain" description="Cobalamin synthesis G N-terminal" evidence="2">
    <location>
        <begin position="63"/>
        <end position="143"/>
    </location>
</feature>
<accession>A0A5D3WJH7</accession>
<dbReference type="InterPro" id="IPR036518">
    <property type="entry name" value="CobE/GbiG_C_sf"/>
</dbReference>
<evidence type="ECO:0000259" key="1">
    <source>
        <dbReference type="Pfam" id="PF01890"/>
    </source>
</evidence>
<evidence type="ECO:0000259" key="3">
    <source>
        <dbReference type="Pfam" id="PF11761"/>
    </source>
</evidence>
<organism evidence="4 5">
    <name type="scientific">Geothermobacter ehrlichii</name>
    <dbReference type="NCBI Taxonomy" id="213224"/>
    <lineage>
        <taxon>Bacteria</taxon>
        <taxon>Pseudomonadati</taxon>
        <taxon>Thermodesulfobacteriota</taxon>
        <taxon>Desulfuromonadia</taxon>
        <taxon>Desulfuromonadales</taxon>
        <taxon>Geothermobacteraceae</taxon>
        <taxon>Geothermobacter</taxon>
    </lineage>
</organism>
<dbReference type="InterPro" id="IPR021745">
    <property type="entry name" value="CbiG_mid"/>
</dbReference>